<comment type="similarity">
    <text evidence="2">Belongs to the prominin family.</text>
</comment>
<dbReference type="Pfam" id="PF05478">
    <property type="entry name" value="Prominin"/>
    <property type="match status" value="1"/>
</dbReference>
<evidence type="ECO:0000256" key="7">
    <source>
        <dbReference type="SAM" id="Phobius"/>
    </source>
</evidence>
<keyword evidence="4 7" id="KW-1133">Transmembrane helix</keyword>
<dbReference type="OrthoDB" id="6229420at2759"/>
<dbReference type="GO" id="GO:0016020">
    <property type="term" value="C:membrane"/>
    <property type="evidence" value="ECO:0007669"/>
    <property type="project" value="UniProtKB-SubCell"/>
</dbReference>
<evidence type="ECO:0000256" key="5">
    <source>
        <dbReference type="ARBA" id="ARBA00023136"/>
    </source>
</evidence>
<evidence type="ECO:0000256" key="4">
    <source>
        <dbReference type="ARBA" id="ARBA00022989"/>
    </source>
</evidence>
<dbReference type="AlphaFoldDB" id="A0A2A3EA35"/>
<evidence type="ECO:0000313" key="9">
    <source>
        <dbReference type="Proteomes" id="UP000242457"/>
    </source>
</evidence>
<dbReference type="PANTHER" id="PTHR22730">
    <property type="entry name" value="PROMININ PROM PROTEIN"/>
    <property type="match status" value="1"/>
</dbReference>
<feature type="transmembrane region" description="Helical" evidence="7">
    <location>
        <begin position="858"/>
        <end position="877"/>
    </location>
</feature>
<feature type="transmembrane region" description="Helical" evidence="7">
    <location>
        <begin position="43"/>
        <end position="62"/>
    </location>
</feature>
<protein>
    <submittedName>
        <fullName evidence="8">Prominin protein</fullName>
    </submittedName>
</protein>
<dbReference type="EMBL" id="KZ288313">
    <property type="protein sequence ID" value="PBC28344.1"/>
    <property type="molecule type" value="Genomic_DNA"/>
</dbReference>
<evidence type="ECO:0000256" key="2">
    <source>
        <dbReference type="ARBA" id="ARBA00006058"/>
    </source>
</evidence>
<keyword evidence="5 7" id="KW-0472">Membrane</keyword>
<dbReference type="Proteomes" id="UP000242457">
    <property type="component" value="Unassembled WGS sequence"/>
</dbReference>
<feature type="transmembrane region" description="Helical" evidence="7">
    <location>
        <begin position="529"/>
        <end position="558"/>
    </location>
</feature>
<reference evidence="8 9" key="1">
    <citation type="submission" date="2014-07" db="EMBL/GenBank/DDBJ databases">
        <title>Genomic and transcriptomic analysis on Apis cerana provide comprehensive insights into honey bee biology.</title>
        <authorList>
            <person name="Diao Q."/>
            <person name="Sun L."/>
            <person name="Zheng H."/>
            <person name="Zheng H."/>
            <person name="Xu S."/>
            <person name="Wang S."/>
            <person name="Zeng Z."/>
            <person name="Hu F."/>
            <person name="Su S."/>
            <person name="Wu J."/>
        </authorList>
    </citation>
    <scope>NUCLEOTIDE SEQUENCE [LARGE SCALE GENOMIC DNA]</scope>
    <source>
        <tissue evidence="8">Pupae without intestine</tissue>
    </source>
</reference>
<accession>A0A2A3EA35</accession>
<organism evidence="8 9">
    <name type="scientific">Apis cerana cerana</name>
    <name type="common">Oriental honeybee</name>
    <dbReference type="NCBI Taxonomy" id="94128"/>
    <lineage>
        <taxon>Eukaryota</taxon>
        <taxon>Metazoa</taxon>
        <taxon>Ecdysozoa</taxon>
        <taxon>Arthropoda</taxon>
        <taxon>Hexapoda</taxon>
        <taxon>Insecta</taxon>
        <taxon>Pterygota</taxon>
        <taxon>Neoptera</taxon>
        <taxon>Endopterygota</taxon>
        <taxon>Hymenoptera</taxon>
        <taxon>Apocrita</taxon>
        <taxon>Aculeata</taxon>
        <taxon>Apoidea</taxon>
        <taxon>Anthophila</taxon>
        <taxon>Apidae</taxon>
        <taxon>Apis</taxon>
    </lineage>
</organism>
<evidence type="ECO:0000256" key="1">
    <source>
        <dbReference type="ARBA" id="ARBA00004141"/>
    </source>
</evidence>
<feature type="transmembrane region" description="Helical" evidence="7">
    <location>
        <begin position="211"/>
        <end position="234"/>
    </location>
</feature>
<evidence type="ECO:0000313" key="8">
    <source>
        <dbReference type="EMBL" id="PBC28344.1"/>
    </source>
</evidence>
<dbReference type="STRING" id="94128.A0A2A3EA35"/>
<comment type="subcellular location">
    <subcellularLocation>
        <location evidence="1">Membrane</location>
        <topology evidence="1">Multi-pass membrane protein</topology>
    </subcellularLocation>
</comment>
<dbReference type="InterPro" id="IPR008795">
    <property type="entry name" value="Prominin"/>
</dbReference>
<keyword evidence="3 7" id="KW-0812">Transmembrane</keyword>
<dbReference type="PANTHER" id="PTHR22730:SF1">
    <property type="entry name" value="PROMININ-LIKE PROTEIN"/>
    <property type="match status" value="1"/>
</dbReference>
<keyword evidence="6" id="KW-0325">Glycoprotein</keyword>
<sequence>MVRFRVPPKRTEASVRSDASRASVAAMIFVLFCGFRPNAVVHYGFAVLGLLSVLLVSCPVNCQETLTNRMRVISEDLDRQLNGIMASQGLNYTTINTTGLPYNATTKFNPKGMGQLYNVTNTFIDWVQTKQAYPEGMFTVVNGRPTFQYSLQEWRIVATHYGGLAGLTFVGLLLAAILPCVGLFFCCCRCAGHCGARSQPFDKKHDHCRKVLLSMVLIAVATIILFGVVCAFVTNEYMQDGTKELPNNVEVSLKDVKLYLSSTKEEINKILKTNFDELEINLNNILQASGRIVTEQLAEYSHAVSLTNLSDIVAGLESIKEDLKTMQTITRDLRTNASQLDIVVRGVKNNLLHTLAACKTQNCKQVLHDYKVNQMSVQVDFDKLPNVTSALNNITMLMKDNIVSEVSQGKESFLKIQKDIQYAVNQTIPVVSASIRNAGDFLADLARNMTMLIDRINNDIDKVYMKQIDVARTNIDQYSPYRYYLGLGISGILLTVLMCLTFGLFCGICGKRPDGYGDDCCNKGSGARFLMMAVWIIFLLTSILMVITVIHMVVGVLAQRAVCEPLKNPQDNRMFALVDEIVQIKKILYPNKPNADVNMSYIITNCHRNETLYKVLKLNYLFDVNTLREYTGRYDINNTIQQLRRKISLSPGVVILTESAKSKLNDLAQSGLSDIKFYQYVEILADNITNINLEHLAKQLLDVSTELPKGQDDIRASLEKNALDLAYYHEHLVKPMAMLSEQLAAKAVTLEEKIKFNHSSMAEAIHNLVDEVTKAQKFLNEDGPEYVQQFESSGFDALLILQLATKFGNAFLRQVDDFLERVIDHALFHVGKCTPVSNAYNATLVAGCSKILDPFNGFWVSVGWCLILFIPTIVLCVKLSALYQKSDPYPGPLVEAVHDKKYVSHSRDPYAKYESYDGPAGGYSDRERVPGEAHQSTSHYHHYSRYSDVAPKNCDFPNGGPPGYQPAAAAPPPLSTEYERPPPYYYYPGPGVSLKSFLAFSSSAQYFWNTLNVRGWVFFLVSFAELQQPFHSKLFCGKSRGEWDKFFDSS</sequence>
<keyword evidence="9" id="KW-1185">Reference proteome</keyword>
<proteinExistence type="inferred from homology"/>
<evidence type="ECO:0000256" key="3">
    <source>
        <dbReference type="ARBA" id="ARBA00022692"/>
    </source>
</evidence>
<gene>
    <name evidence="8" type="ORF">APICC_03728</name>
</gene>
<name>A0A2A3EA35_APICC</name>
<evidence type="ECO:0000256" key="6">
    <source>
        <dbReference type="ARBA" id="ARBA00023180"/>
    </source>
</evidence>
<feature type="transmembrane region" description="Helical" evidence="7">
    <location>
        <begin position="483"/>
        <end position="508"/>
    </location>
</feature>